<sequence length="138" mass="15431">MSLPTTLLRSNFLVGMYNITKKAYLGRQTCTRSFSCISLPKYSNLLNSIRGTTNHGPEGTYVLSCKCNKCQNLIIKKFSKHSYHNGVVIIRCDGCNNLHLIADRLGWFGNSSNIDIFSILKEKGAQFDNDNVCSKSTI</sequence>
<evidence type="ECO:0000256" key="1">
    <source>
        <dbReference type="ARBA" id="ARBA00022723"/>
    </source>
</evidence>
<evidence type="ECO:0000256" key="3">
    <source>
        <dbReference type="ARBA" id="ARBA00022833"/>
    </source>
</evidence>
<evidence type="ECO:0000313" key="6">
    <source>
        <dbReference type="EMBL" id="OII77431.1"/>
    </source>
</evidence>
<dbReference type="AlphaFoldDB" id="A0A1J4MTN0"/>
<dbReference type="PANTHER" id="PTHR20922">
    <property type="entry name" value="DNL-TYPE ZINC FINGER PROTEIN"/>
    <property type="match status" value="1"/>
</dbReference>
<dbReference type="Pfam" id="PF05180">
    <property type="entry name" value="zf-DNL"/>
    <property type="match status" value="1"/>
</dbReference>
<protein>
    <submittedName>
        <fullName evidence="6">DNL zinc finger domain-containing protein</fullName>
    </submittedName>
</protein>
<name>A0A1J4MTN0_9CRYT</name>
<dbReference type="PANTHER" id="PTHR20922:SF13">
    <property type="entry name" value="DNL-TYPE ZINC FINGER PROTEIN"/>
    <property type="match status" value="1"/>
</dbReference>
<comment type="caution">
    <text evidence="6">The sequence shown here is derived from an EMBL/GenBank/DDBJ whole genome shotgun (WGS) entry which is preliminary data.</text>
</comment>
<proteinExistence type="predicted"/>
<dbReference type="GeneID" id="92365107"/>
<evidence type="ECO:0000313" key="7">
    <source>
        <dbReference type="Proteomes" id="UP000186804"/>
    </source>
</evidence>
<evidence type="ECO:0000256" key="4">
    <source>
        <dbReference type="PROSITE-ProRule" id="PRU00834"/>
    </source>
</evidence>
<dbReference type="GO" id="GO:0008270">
    <property type="term" value="F:zinc ion binding"/>
    <property type="evidence" value="ECO:0007669"/>
    <property type="project" value="UniProtKB-KW"/>
</dbReference>
<dbReference type="InterPro" id="IPR007853">
    <property type="entry name" value="Znf_DNL-typ"/>
</dbReference>
<dbReference type="VEuPathDB" id="CryptoDB:cand_009220"/>
<dbReference type="Proteomes" id="UP000186804">
    <property type="component" value="Unassembled WGS sequence"/>
</dbReference>
<dbReference type="GO" id="GO:0005739">
    <property type="term" value="C:mitochondrion"/>
    <property type="evidence" value="ECO:0007669"/>
    <property type="project" value="TreeGrafter"/>
</dbReference>
<feature type="domain" description="DNL-type" evidence="5">
    <location>
        <begin position="56"/>
        <end position="138"/>
    </location>
</feature>
<accession>A0A1J4MTN0</accession>
<keyword evidence="2 4" id="KW-0863">Zinc-finger</keyword>
<evidence type="ECO:0000259" key="5">
    <source>
        <dbReference type="PROSITE" id="PS51501"/>
    </source>
</evidence>
<dbReference type="RefSeq" id="XP_067069277.1">
    <property type="nucleotide sequence ID" value="XM_067211162.1"/>
</dbReference>
<reference evidence="6 7" key="1">
    <citation type="submission" date="2016-10" db="EMBL/GenBank/DDBJ databases">
        <title>Reductive evolution of mitochondrial metabolism and differential evolution of invasion-related proteins in Cryptosporidium.</title>
        <authorList>
            <person name="Liu S."/>
            <person name="Roellig D.M."/>
            <person name="Guo Y."/>
            <person name="Li N."/>
            <person name="Frace M.A."/>
            <person name="Tang K."/>
            <person name="Zhang L."/>
            <person name="Feng Y."/>
            <person name="Xiao L."/>
        </authorList>
    </citation>
    <scope>NUCLEOTIDE SEQUENCE [LARGE SCALE GENOMIC DNA]</scope>
    <source>
        <strain evidence="6">30847</strain>
    </source>
</reference>
<dbReference type="OrthoDB" id="344293at2759"/>
<dbReference type="GO" id="GO:0006457">
    <property type="term" value="P:protein folding"/>
    <property type="evidence" value="ECO:0007669"/>
    <property type="project" value="TreeGrafter"/>
</dbReference>
<keyword evidence="3" id="KW-0862">Zinc</keyword>
<dbReference type="InterPro" id="IPR024158">
    <property type="entry name" value="Mt_import_TIM15"/>
</dbReference>
<dbReference type="GO" id="GO:0051087">
    <property type="term" value="F:protein-folding chaperone binding"/>
    <property type="evidence" value="ECO:0007669"/>
    <property type="project" value="TreeGrafter"/>
</dbReference>
<dbReference type="EMBL" id="LRBS01000037">
    <property type="protein sequence ID" value="OII77431.1"/>
    <property type="molecule type" value="Genomic_DNA"/>
</dbReference>
<dbReference type="GO" id="GO:0030150">
    <property type="term" value="P:protein import into mitochondrial matrix"/>
    <property type="evidence" value="ECO:0007669"/>
    <property type="project" value="TreeGrafter"/>
</dbReference>
<keyword evidence="7" id="KW-1185">Reference proteome</keyword>
<keyword evidence="1" id="KW-0479">Metal-binding</keyword>
<gene>
    <name evidence="6" type="ORF">cand_009220</name>
</gene>
<dbReference type="GO" id="GO:0050821">
    <property type="term" value="P:protein stabilization"/>
    <property type="evidence" value="ECO:0007669"/>
    <property type="project" value="TreeGrafter"/>
</dbReference>
<dbReference type="PROSITE" id="PS51501">
    <property type="entry name" value="ZF_DNL"/>
    <property type="match status" value="1"/>
</dbReference>
<evidence type="ECO:0000256" key="2">
    <source>
        <dbReference type="ARBA" id="ARBA00022771"/>
    </source>
</evidence>
<organism evidence="6 7">
    <name type="scientific">Cryptosporidium andersoni</name>
    <dbReference type="NCBI Taxonomy" id="117008"/>
    <lineage>
        <taxon>Eukaryota</taxon>
        <taxon>Sar</taxon>
        <taxon>Alveolata</taxon>
        <taxon>Apicomplexa</taxon>
        <taxon>Conoidasida</taxon>
        <taxon>Coccidia</taxon>
        <taxon>Eucoccidiorida</taxon>
        <taxon>Eimeriorina</taxon>
        <taxon>Cryptosporidiidae</taxon>
        <taxon>Cryptosporidium</taxon>
    </lineage>
</organism>